<accession>A0A8R1YLT8</accession>
<evidence type="ECO:0000256" key="5">
    <source>
        <dbReference type="ARBA" id="ARBA00023136"/>
    </source>
</evidence>
<evidence type="ECO:0000313" key="9">
    <source>
        <dbReference type="Proteomes" id="UP000005239"/>
    </source>
</evidence>
<organism evidence="8 9">
    <name type="scientific">Pristionchus pacificus</name>
    <name type="common">Parasitic nematode worm</name>
    <dbReference type="NCBI Taxonomy" id="54126"/>
    <lineage>
        <taxon>Eukaryota</taxon>
        <taxon>Metazoa</taxon>
        <taxon>Ecdysozoa</taxon>
        <taxon>Nematoda</taxon>
        <taxon>Chromadorea</taxon>
        <taxon>Rhabditida</taxon>
        <taxon>Rhabditina</taxon>
        <taxon>Diplogasteromorpha</taxon>
        <taxon>Diplogasteroidea</taxon>
        <taxon>Neodiplogasteridae</taxon>
        <taxon>Pristionchus</taxon>
    </lineage>
</organism>
<dbReference type="SUPFAM" id="SSF47473">
    <property type="entry name" value="EF-hand"/>
    <property type="match status" value="1"/>
</dbReference>
<dbReference type="Gene3D" id="1.20.1250.20">
    <property type="entry name" value="MFS general substrate transporter like domains"/>
    <property type="match status" value="1"/>
</dbReference>
<feature type="compositionally biased region" description="Low complexity" evidence="6">
    <location>
        <begin position="169"/>
        <end position="188"/>
    </location>
</feature>
<keyword evidence="2 7" id="KW-0812">Transmembrane</keyword>
<dbReference type="InterPro" id="IPR000261">
    <property type="entry name" value="EH_dom"/>
</dbReference>
<dbReference type="InterPro" id="IPR018247">
    <property type="entry name" value="EF_Hand_1_Ca_BS"/>
</dbReference>
<evidence type="ECO:0000256" key="3">
    <source>
        <dbReference type="ARBA" id="ARBA00022837"/>
    </source>
</evidence>
<evidence type="ECO:0000256" key="7">
    <source>
        <dbReference type="SAM" id="Phobius"/>
    </source>
</evidence>
<feature type="region of interest" description="Disordered" evidence="6">
    <location>
        <begin position="939"/>
        <end position="958"/>
    </location>
</feature>
<dbReference type="PROSITE" id="PS00018">
    <property type="entry name" value="EF_HAND_1"/>
    <property type="match status" value="1"/>
</dbReference>
<keyword evidence="3" id="KW-0106">Calcium</keyword>
<keyword evidence="5 7" id="KW-0472">Membrane</keyword>
<dbReference type="InterPro" id="IPR011992">
    <property type="entry name" value="EF-hand-dom_pair"/>
</dbReference>
<dbReference type="PROSITE" id="PS50222">
    <property type="entry name" value="EF_HAND_2"/>
    <property type="match status" value="1"/>
</dbReference>
<feature type="transmembrane region" description="Helical" evidence="7">
    <location>
        <begin position="751"/>
        <end position="776"/>
    </location>
</feature>
<feature type="compositionally biased region" description="Pro residues" evidence="6">
    <location>
        <begin position="260"/>
        <end position="270"/>
    </location>
</feature>
<feature type="region of interest" description="Disordered" evidence="6">
    <location>
        <begin position="255"/>
        <end position="277"/>
    </location>
</feature>
<feature type="transmembrane region" description="Helical" evidence="7">
    <location>
        <begin position="877"/>
        <end position="900"/>
    </location>
</feature>
<proteinExistence type="predicted"/>
<accession>A0A2A6C634</accession>
<sequence length="958" mass="102963">MDSSPDKPEYFANGDFEDAVSSIIASPRRGRIINGLPSAVAARMYEMSDKQRDYYKKCFGQLMKAVQGSIDYESAVWGGDTNVVHFFRKSQLETEVLSRVWAMADVNADGWLDLAEFSVAMHLIVLHVKGGLEVPECLPTHLRPPLTCPRSPPPTPTWSHFDESSSSSTATVVHSHNPSSSVVSASFHAPPPPHSQSAEALHLQQKIETPVPLHFSDVPPLLVDGRPTAIRTSQPIVTAPTPVNTRPDTAALLLSLKTPMGPPPQPPPRPANRGHGRSASLDLKAMSTVHPIDRVPSHPSSSVDSPDCPPSSSTSAFRPMSSSLHATTSAAAAAAGAIPAVPARPGRSATSLVQQPPAAAAAAPPTAAAAAVSVVVPPSTSSPSSSSSSNAALTSPPTVQPRRQCAAATQTEEPYISREDVERFIKDFVSRRDDLLGAAPIVAATVEAGRSDVEKWAGRCEVRNTGRRLFISYTLSPVRQTREHAKGGERRADLPSLVNTLSMPPSLHSSVHLPLGLYSITSAMFMPTFKSLIYRKACFDLSNSTRPLDCDSDSSAVARDAGVQAWANEISMWSSAAMCIGAMLSSMVLGRIGDRRSHRVALLVPLSGLIASDFLLLLQWTSYQSSTLLLILAEAVFGLCGGYVSILSSCFAYASVKHEADEQGRSVSIARLEGSIGLGAVVGLLLCSQLGSVLSYHHFFLFFLAVHVICLILVVLMEDLRPAAASRRPRESLWKESFQFLSKSGSIKRPLLILLIAFFACFFAFIGSSHIILYYLKHRFAMSITTFSIYRAAEKALSTATALFLFPYLRRTMGVGNVALAAVGMSTRAAAKAWTAIAWSEAALFATLIPEAFARFAASALRSLMAAQVRPDEQGRLFSFVGLLEAACNLLAVVFFHTLFPWSLSYMSAMSFVVMAALLVPPILLLRCHRDVIESTSAVGSEDDSEKQMMASFDGSKA</sequence>
<feature type="transmembrane region" description="Helical" evidence="7">
    <location>
        <begin position="843"/>
        <end position="865"/>
    </location>
</feature>
<dbReference type="Pfam" id="PF12763">
    <property type="entry name" value="EH"/>
    <property type="match status" value="1"/>
</dbReference>
<dbReference type="InterPro" id="IPR002048">
    <property type="entry name" value="EF_hand_dom"/>
</dbReference>
<feature type="transmembrane region" description="Helical" evidence="7">
    <location>
        <begin position="906"/>
        <end position="926"/>
    </location>
</feature>
<reference evidence="8" key="2">
    <citation type="submission" date="2022-06" db="UniProtKB">
        <authorList>
            <consortium name="EnsemblMetazoa"/>
        </authorList>
    </citation>
    <scope>IDENTIFICATION</scope>
    <source>
        <strain evidence="8">PS312</strain>
    </source>
</reference>
<dbReference type="InterPro" id="IPR011701">
    <property type="entry name" value="MFS"/>
</dbReference>
<dbReference type="EnsemblMetazoa" id="PPA26617.1">
    <property type="protein sequence ID" value="PPA26617.1"/>
    <property type="gene ID" value="WBGene00116171"/>
</dbReference>
<feature type="transmembrane region" description="Helical" evidence="7">
    <location>
        <begin position="628"/>
        <end position="654"/>
    </location>
</feature>
<gene>
    <name evidence="8" type="primary">WBGene00116171</name>
</gene>
<name>A0A2A6C634_PRIPA</name>
<feature type="region of interest" description="Disordered" evidence="6">
    <location>
        <begin position="376"/>
        <end position="413"/>
    </location>
</feature>
<dbReference type="CDD" id="cd00052">
    <property type="entry name" value="EH"/>
    <property type="match status" value="1"/>
</dbReference>
<evidence type="ECO:0000256" key="2">
    <source>
        <dbReference type="ARBA" id="ARBA00022692"/>
    </source>
</evidence>
<feature type="transmembrane region" description="Helical" evidence="7">
    <location>
        <begin position="570"/>
        <end position="589"/>
    </location>
</feature>
<feature type="compositionally biased region" description="Low complexity" evidence="6">
    <location>
        <begin position="297"/>
        <end position="315"/>
    </location>
</feature>
<dbReference type="GO" id="GO:0016020">
    <property type="term" value="C:membrane"/>
    <property type="evidence" value="ECO:0000318"/>
    <property type="project" value="GO_Central"/>
</dbReference>
<comment type="subcellular location">
    <subcellularLocation>
        <location evidence="1">Membrane</location>
        <topology evidence="1">Multi-pass membrane protein</topology>
    </subcellularLocation>
</comment>
<evidence type="ECO:0000313" key="8">
    <source>
        <dbReference type="EnsemblMetazoa" id="PPA26617.1"/>
    </source>
</evidence>
<reference evidence="9" key="1">
    <citation type="journal article" date="2008" name="Nat. Genet.">
        <title>The Pristionchus pacificus genome provides a unique perspective on nematode lifestyle and parasitism.</title>
        <authorList>
            <person name="Dieterich C."/>
            <person name="Clifton S.W."/>
            <person name="Schuster L.N."/>
            <person name="Chinwalla A."/>
            <person name="Delehaunty K."/>
            <person name="Dinkelacker I."/>
            <person name="Fulton L."/>
            <person name="Fulton R."/>
            <person name="Godfrey J."/>
            <person name="Minx P."/>
            <person name="Mitreva M."/>
            <person name="Roeseler W."/>
            <person name="Tian H."/>
            <person name="Witte H."/>
            <person name="Yang S.P."/>
            <person name="Wilson R.K."/>
            <person name="Sommer R.J."/>
        </authorList>
    </citation>
    <scope>NUCLEOTIDE SEQUENCE [LARGE SCALE GENOMIC DNA]</scope>
    <source>
        <strain evidence="9">PS312</strain>
    </source>
</reference>
<protein>
    <submittedName>
        <fullName evidence="8">Membrane transporter</fullName>
    </submittedName>
</protein>
<feature type="transmembrane region" description="Helical" evidence="7">
    <location>
        <begin position="601"/>
        <end position="622"/>
    </location>
</feature>
<dbReference type="PROSITE" id="PS50031">
    <property type="entry name" value="EH"/>
    <property type="match status" value="1"/>
</dbReference>
<dbReference type="SUPFAM" id="SSF103473">
    <property type="entry name" value="MFS general substrate transporter"/>
    <property type="match status" value="1"/>
</dbReference>
<feature type="transmembrane region" description="Helical" evidence="7">
    <location>
        <begin position="675"/>
        <end position="694"/>
    </location>
</feature>
<feature type="region of interest" description="Disordered" evidence="6">
    <location>
        <begin position="169"/>
        <end position="201"/>
    </location>
</feature>
<dbReference type="GO" id="GO:0022857">
    <property type="term" value="F:transmembrane transporter activity"/>
    <property type="evidence" value="ECO:0000318"/>
    <property type="project" value="GO_Central"/>
</dbReference>
<evidence type="ECO:0000256" key="4">
    <source>
        <dbReference type="ARBA" id="ARBA00022989"/>
    </source>
</evidence>
<dbReference type="PANTHER" id="PTHR23507:SF27">
    <property type="entry name" value="SOLUTE CARRIER FAMILY RELATED"/>
    <property type="match status" value="1"/>
</dbReference>
<feature type="transmembrane region" description="Helical" evidence="7">
    <location>
        <begin position="700"/>
        <end position="720"/>
    </location>
</feature>
<dbReference type="Pfam" id="PF07690">
    <property type="entry name" value="MFS_1"/>
    <property type="match status" value="1"/>
</dbReference>
<feature type="compositionally biased region" description="Low complexity" evidence="6">
    <location>
        <begin position="376"/>
        <end position="397"/>
    </location>
</feature>
<dbReference type="GO" id="GO:0005509">
    <property type="term" value="F:calcium ion binding"/>
    <property type="evidence" value="ECO:0007669"/>
    <property type="project" value="InterPro"/>
</dbReference>
<dbReference type="Proteomes" id="UP000005239">
    <property type="component" value="Unassembled WGS sequence"/>
</dbReference>
<feature type="region of interest" description="Disordered" evidence="6">
    <location>
        <begin position="291"/>
        <end position="321"/>
    </location>
</feature>
<evidence type="ECO:0000256" key="1">
    <source>
        <dbReference type="ARBA" id="ARBA00004141"/>
    </source>
</evidence>
<keyword evidence="9" id="KW-1185">Reference proteome</keyword>
<dbReference type="SMART" id="SM00027">
    <property type="entry name" value="EH"/>
    <property type="match status" value="1"/>
</dbReference>
<dbReference type="InterPro" id="IPR036259">
    <property type="entry name" value="MFS_trans_sf"/>
</dbReference>
<keyword evidence="4 7" id="KW-1133">Transmembrane helix</keyword>
<dbReference type="AlphaFoldDB" id="A0A2A6C634"/>
<dbReference type="GO" id="GO:0055085">
    <property type="term" value="P:transmembrane transport"/>
    <property type="evidence" value="ECO:0000318"/>
    <property type="project" value="GO_Central"/>
</dbReference>
<dbReference type="PANTHER" id="PTHR23507">
    <property type="entry name" value="ZGC:174356"/>
    <property type="match status" value="1"/>
</dbReference>
<evidence type="ECO:0000256" key="6">
    <source>
        <dbReference type="SAM" id="MobiDB-lite"/>
    </source>
</evidence>
<dbReference type="Gene3D" id="1.10.238.10">
    <property type="entry name" value="EF-hand"/>
    <property type="match status" value="1"/>
</dbReference>